<proteinExistence type="predicted"/>
<accession>A0A1I2GCN5</accession>
<reference evidence="1 2" key="1">
    <citation type="submission" date="2016-10" db="EMBL/GenBank/DDBJ databases">
        <authorList>
            <person name="de Groot N.N."/>
        </authorList>
    </citation>
    <scope>NUCLEOTIDE SEQUENCE [LARGE SCALE GENOMIC DNA]</scope>
    <source>
        <strain evidence="1 2">DSM 26130</strain>
    </source>
</reference>
<name>A0A1I2GCN5_9BACT</name>
<evidence type="ECO:0000313" key="2">
    <source>
        <dbReference type="Proteomes" id="UP000198598"/>
    </source>
</evidence>
<dbReference type="Proteomes" id="UP000198598">
    <property type="component" value="Unassembled WGS sequence"/>
</dbReference>
<organism evidence="1 2">
    <name type="scientific">Spirosoma endophyticum</name>
    <dbReference type="NCBI Taxonomy" id="662367"/>
    <lineage>
        <taxon>Bacteria</taxon>
        <taxon>Pseudomonadati</taxon>
        <taxon>Bacteroidota</taxon>
        <taxon>Cytophagia</taxon>
        <taxon>Cytophagales</taxon>
        <taxon>Cytophagaceae</taxon>
        <taxon>Spirosoma</taxon>
    </lineage>
</organism>
<dbReference type="AlphaFoldDB" id="A0A1I2GCN5"/>
<protein>
    <submittedName>
        <fullName evidence="1">Uncharacterized protein</fullName>
    </submittedName>
</protein>
<gene>
    <name evidence="1" type="ORF">SAMN05216167_13117</name>
</gene>
<evidence type="ECO:0000313" key="1">
    <source>
        <dbReference type="EMBL" id="SFF14879.1"/>
    </source>
</evidence>
<dbReference type="OrthoDB" id="676278at2"/>
<sequence length="131" mass="15261">MNQGFKLRYDQLRENDPTSSENELNLQEAELYTGPDHSRNVCLVWPDGRRAFFNYAYLVAVEFEPNTEKNLIKLSFSSHHVALQGYSLQALFMTLLDHLPRIITATDSRYVLDTDRNKPIVIEMLIEKKEI</sequence>
<keyword evidence="2" id="KW-1185">Reference proteome</keyword>
<dbReference type="EMBL" id="FOLQ01000031">
    <property type="protein sequence ID" value="SFF14879.1"/>
    <property type="molecule type" value="Genomic_DNA"/>
</dbReference>
<dbReference type="STRING" id="662367.SAMN05216167_13117"/>
<dbReference type="RefSeq" id="WP_093834261.1">
    <property type="nucleotide sequence ID" value="NZ_FOLQ01000031.1"/>
</dbReference>